<evidence type="ECO:0000313" key="2">
    <source>
        <dbReference type="EMBL" id="KKN57143.1"/>
    </source>
</evidence>
<sequence>MDSYKIMLMLVLFYRVVWLLNAFLLSSLRYRFLVTEQV</sequence>
<accession>A0A0F9UU30</accession>
<keyword evidence="1" id="KW-0812">Transmembrane</keyword>
<gene>
    <name evidence="2" type="ORF">LCGC14_0565180</name>
</gene>
<proteinExistence type="predicted"/>
<keyword evidence="1" id="KW-0472">Membrane</keyword>
<keyword evidence="1" id="KW-1133">Transmembrane helix</keyword>
<comment type="caution">
    <text evidence="2">The sequence shown here is derived from an EMBL/GenBank/DDBJ whole genome shotgun (WGS) entry which is preliminary data.</text>
</comment>
<name>A0A0F9UU30_9ZZZZ</name>
<reference evidence="2" key="1">
    <citation type="journal article" date="2015" name="Nature">
        <title>Complex archaea that bridge the gap between prokaryotes and eukaryotes.</title>
        <authorList>
            <person name="Spang A."/>
            <person name="Saw J.H."/>
            <person name="Jorgensen S.L."/>
            <person name="Zaremba-Niedzwiedzka K."/>
            <person name="Martijn J."/>
            <person name="Lind A.E."/>
            <person name="van Eijk R."/>
            <person name="Schleper C."/>
            <person name="Guy L."/>
            <person name="Ettema T.J."/>
        </authorList>
    </citation>
    <scope>NUCLEOTIDE SEQUENCE</scope>
</reference>
<protein>
    <submittedName>
        <fullName evidence="2">Uncharacterized protein</fullName>
    </submittedName>
</protein>
<dbReference type="EMBL" id="LAZR01000817">
    <property type="protein sequence ID" value="KKN57143.1"/>
    <property type="molecule type" value="Genomic_DNA"/>
</dbReference>
<feature type="transmembrane region" description="Helical" evidence="1">
    <location>
        <begin position="6"/>
        <end position="25"/>
    </location>
</feature>
<organism evidence="2">
    <name type="scientific">marine sediment metagenome</name>
    <dbReference type="NCBI Taxonomy" id="412755"/>
    <lineage>
        <taxon>unclassified sequences</taxon>
        <taxon>metagenomes</taxon>
        <taxon>ecological metagenomes</taxon>
    </lineage>
</organism>
<evidence type="ECO:0000256" key="1">
    <source>
        <dbReference type="SAM" id="Phobius"/>
    </source>
</evidence>
<dbReference type="AlphaFoldDB" id="A0A0F9UU30"/>